<comment type="similarity">
    <text evidence="1">Belongs to the LysR transcriptional regulatory family.</text>
</comment>
<dbReference type="Gene3D" id="1.10.10.10">
    <property type="entry name" value="Winged helix-like DNA-binding domain superfamily/Winged helix DNA-binding domain"/>
    <property type="match status" value="1"/>
</dbReference>
<keyword evidence="3" id="KW-0238">DNA-binding</keyword>
<protein>
    <submittedName>
        <fullName evidence="6">HTH-type transcriptional activator IlvY</fullName>
    </submittedName>
</protein>
<accession>A0A3A6TYR7</accession>
<keyword evidence="7" id="KW-1185">Reference proteome</keyword>
<feature type="domain" description="HTH lysR-type" evidence="5">
    <location>
        <begin position="1"/>
        <end position="58"/>
    </location>
</feature>
<dbReference type="Pfam" id="PF00126">
    <property type="entry name" value="HTH_1"/>
    <property type="match status" value="1"/>
</dbReference>
<dbReference type="GO" id="GO:0003700">
    <property type="term" value="F:DNA-binding transcription factor activity"/>
    <property type="evidence" value="ECO:0007669"/>
    <property type="project" value="InterPro"/>
</dbReference>
<dbReference type="GO" id="GO:0000976">
    <property type="term" value="F:transcription cis-regulatory region binding"/>
    <property type="evidence" value="ECO:0007669"/>
    <property type="project" value="TreeGrafter"/>
</dbReference>
<proteinExistence type="inferred from homology"/>
<gene>
    <name evidence="6" type="primary">ilvY</name>
    <name evidence="6" type="ORF">D5R81_07135</name>
</gene>
<dbReference type="NCBIfam" id="NF008722">
    <property type="entry name" value="PRK11716.1"/>
    <property type="match status" value="1"/>
</dbReference>
<dbReference type="Gene3D" id="3.40.190.10">
    <property type="entry name" value="Periplasmic binding protein-like II"/>
    <property type="match status" value="2"/>
</dbReference>
<evidence type="ECO:0000256" key="4">
    <source>
        <dbReference type="ARBA" id="ARBA00023163"/>
    </source>
</evidence>
<dbReference type="InterPro" id="IPR000847">
    <property type="entry name" value="LysR_HTH_N"/>
</dbReference>
<dbReference type="AlphaFoldDB" id="A0A3A6TYR7"/>
<evidence type="ECO:0000256" key="3">
    <source>
        <dbReference type="ARBA" id="ARBA00023125"/>
    </source>
</evidence>
<organism evidence="6 7">
    <name type="scientific">Parashewanella spongiae</name>
    <dbReference type="NCBI Taxonomy" id="342950"/>
    <lineage>
        <taxon>Bacteria</taxon>
        <taxon>Pseudomonadati</taxon>
        <taxon>Pseudomonadota</taxon>
        <taxon>Gammaproteobacteria</taxon>
        <taxon>Alteromonadales</taxon>
        <taxon>Shewanellaceae</taxon>
        <taxon>Parashewanella</taxon>
    </lineage>
</organism>
<sequence>MDSKSVAMFHHLAKELHFGKTAAAFHLSPSTLSRAITRLEEELGCKLLIRNNRTAMLTPEGLSFKKFAEQQIEQLQLLKLSVNNNQTQLKGKLRLYCSVTAAYSHLPALLDQFREQHPLIEIMLSTGDHADALPKIQRQEVDLAIAVKPDNLATGYFFHHLTDVPLKLIAPTIICQVQQQLHQKTIDWSQIPIVLPVHGLSRSRFEKWFRSMQLGKPKLYATVSGHEAIVSMVALGCGVGIAPEVVVEHSPVKDRICSLNIDHNIAPFELGICCLSIRKKQPLINAFLESIK</sequence>
<evidence type="ECO:0000259" key="5">
    <source>
        <dbReference type="PROSITE" id="PS50931"/>
    </source>
</evidence>
<dbReference type="InterPro" id="IPR036388">
    <property type="entry name" value="WH-like_DNA-bd_sf"/>
</dbReference>
<reference evidence="6 7" key="1">
    <citation type="submission" date="2018-09" db="EMBL/GenBank/DDBJ databases">
        <title>Phylogeny of the Shewanellaceae, and recommendation for two new genera, Pseudoshewanella and Parashewanella.</title>
        <authorList>
            <person name="Wang G."/>
        </authorList>
    </citation>
    <scope>NUCLEOTIDE SEQUENCE [LARGE SCALE GENOMIC DNA]</scope>
    <source>
        <strain evidence="6 7">KCTC 22492</strain>
    </source>
</reference>
<dbReference type="PANTHER" id="PTHR30126:SF81">
    <property type="entry name" value="HTH-TYPE TRANSCRIPTIONAL REGULATOR ILVY"/>
    <property type="match status" value="1"/>
</dbReference>
<evidence type="ECO:0000256" key="2">
    <source>
        <dbReference type="ARBA" id="ARBA00023015"/>
    </source>
</evidence>
<dbReference type="Proteomes" id="UP000273022">
    <property type="component" value="Unassembled WGS sequence"/>
</dbReference>
<name>A0A3A6TYR7_9GAMM</name>
<dbReference type="InterPro" id="IPR005119">
    <property type="entry name" value="LysR_subst-bd"/>
</dbReference>
<dbReference type="EMBL" id="QYYH01000033">
    <property type="protein sequence ID" value="RJY18078.1"/>
    <property type="molecule type" value="Genomic_DNA"/>
</dbReference>
<comment type="caution">
    <text evidence="6">The sequence shown here is derived from an EMBL/GenBank/DDBJ whole genome shotgun (WGS) entry which is preliminary data.</text>
</comment>
<dbReference type="PANTHER" id="PTHR30126">
    <property type="entry name" value="HTH-TYPE TRANSCRIPTIONAL REGULATOR"/>
    <property type="match status" value="1"/>
</dbReference>
<keyword evidence="4" id="KW-0804">Transcription</keyword>
<evidence type="ECO:0000256" key="1">
    <source>
        <dbReference type="ARBA" id="ARBA00009437"/>
    </source>
</evidence>
<evidence type="ECO:0000313" key="6">
    <source>
        <dbReference type="EMBL" id="RJY18078.1"/>
    </source>
</evidence>
<dbReference type="SUPFAM" id="SSF46785">
    <property type="entry name" value="Winged helix' DNA-binding domain"/>
    <property type="match status" value="1"/>
</dbReference>
<evidence type="ECO:0000313" key="7">
    <source>
        <dbReference type="Proteomes" id="UP000273022"/>
    </source>
</evidence>
<dbReference type="InterPro" id="IPR036390">
    <property type="entry name" value="WH_DNA-bd_sf"/>
</dbReference>
<dbReference type="SUPFAM" id="SSF53850">
    <property type="entry name" value="Periplasmic binding protein-like II"/>
    <property type="match status" value="1"/>
</dbReference>
<dbReference type="RefSeq" id="WP_121852967.1">
    <property type="nucleotide sequence ID" value="NZ_CP037952.1"/>
</dbReference>
<dbReference type="Pfam" id="PF03466">
    <property type="entry name" value="LysR_substrate"/>
    <property type="match status" value="1"/>
</dbReference>
<dbReference type="InterPro" id="IPR037404">
    <property type="entry name" value="IlvY_PBP2"/>
</dbReference>
<dbReference type="PROSITE" id="PS50931">
    <property type="entry name" value="HTH_LYSR"/>
    <property type="match status" value="1"/>
</dbReference>
<dbReference type="OrthoDB" id="9803735at2"/>
<keyword evidence="2" id="KW-0805">Transcription regulation</keyword>
<dbReference type="CDD" id="cd08430">
    <property type="entry name" value="PBP2_IlvY"/>
    <property type="match status" value="1"/>
</dbReference>